<evidence type="ECO:0000256" key="1">
    <source>
        <dbReference type="SAM" id="Phobius"/>
    </source>
</evidence>
<dbReference type="PANTHER" id="PTHR36743">
    <property type="entry name" value="OS04G0495300 PROTEIN"/>
    <property type="match status" value="1"/>
</dbReference>
<organism evidence="2 3">
    <name type="scientific">Xanthoceras sorbifolium</name>
    <dbReference type="NCBI Taxonomy" id="99658"/>
    <lineage>
        <taxon>Eukaryota</taxon>
        <taxon>Viridiplantae</taxon>
        <taxon>Streptophyta</taxon>
        <taxon>Embryophyta</taxon>
        <taxon>Tracheophyta</taxon>
        <taxon>Spermatophyta</taxon>
        <taxon>Magnoliopsida</taxon>
        <taxon>eudicotyledons</taxon>
        <taxon>Gunneridae</taxon>
        <taxon>Pentapetalae</taxon>
        <taxon>rosids</taxon>
        <taxon>malvids</taxon>
        <taxon>Sapindales</taxon>
        <taxon>Sapindaceae</taxon>
        <taxon>Xanthoceroideae</taxon>
        <taxon>Xanthoceras</taxon>
    </lineage>
</organism>
<name>A0ABQ8I8C5_9ROSI</name>
<protein>
    <submittedName>
        <fullName evidence="2">Uncharacterized protein</fullName>
    </submittedName>
</protein>
<sequence length="174" mass="18734">MGLSASKRVKTSLDHSSEFDAACDSAFTHCLSLTQHAFHGVLPYQLLTASDHIHHSLLSLPDDRRLHSLVLKWVPNPPNRTQVDSAFKKVTHDRLEDESLDVIGATRFKEWAVVLYVDAVVGNAGKAVLSRVPIGMAGIAGIGALTRSRREFIGTAVGAYALGVATSIYLSLSG</sequence>
<feature type="transmembrane region" description="Helical" evidence="1">
    <location>
        <begin position="152"/>
        <end position="172"/>
    </location>
</feature>
<keyword evidence="1" id="KW-1133">Transmembrane helix</keyword>
<dbReference type="Proteomes" id="UP000827721">
    <property type="component" value="Unassembled WGS sequence"/>
</dbReference>
<evidence type="ECO:0000313" key="3">
    <source>
        <dbReference type="Proteomes" id="UP000827721"/>
    </source>
</evidence>
<dbReference type="PANTHER" id="PTHR36743:SF1">
    <property type="entry name" value="OS04G0495300 PROTEIN"/>
    <property type="match status" value="1"/>
</dbReference>
<gene>
    <name evidence="2" type="ORF">JRO89_XS03G0027800</name>
</gene>
<comment type="caution">
    <text evidence="2">The sequence shown here is derived from an EMBL/GenBank/DDBJ whole genome shotgun (WGS) entry which is preliminary data.</text>
</comment>
<dbReference type="EMBL" id="JAFEMO010000003">
    <property type="protein sequence ID" value="KAH7572878.1"/>
    <property type="molecule type" value="Genomic_DNA"/>
</dbReference>
<keyword evidence="3" id="KW-1185">Reference proteome</keyword>
<keyword evidence="1" id="KW-0472">Membrane</keyword>
<accession>A0ABQ8I8C5</accession>
<proteinExistence type="predicted"/>
<reference evidence="2 3" key="1">
    <citation type="submission" date="2021-02" db="EMBL/GenBank/DDBJ databases">
        <title>Plant Genome Project.</title>
        <authorList>
            <person name="Zhang R.-G."/>
        </authorList>
    </citation>
    <scope>NUCLEOTIDE SEQUENCE [LARGE SCALE GENOMIC DNA]</scope>
    <source>
        <tissue evidence="2">Leaves</tissue>
    </source>
</reference>
<keyword evidence="1" id="KW-0812">Transmembrane</keyword>
<evidence type="ECO:0000313" key="2">
    <source>
        <dbReference type="EMBL" id="KAH7572878.1"/>
    </source>
</evidence>